<evidence type="ECO:0000313" key="5">
    <source>
        <dbReference type="EMBL" id="WVZ57131.1"/>
    </source>
</evidence>
<dbReference type="Gene3D" id="3.30.200.20">
    <property type="entry name" value="Phosphorylase Kinase, domain 1"/>
    <property type="match status" value="2"/>
</dbReference>
<evidence type="ECO:0000259" key="4">
    <source>
        <dbReference type="PROSITE" id="PS50011"/>
    </source>
</evidence>
<evidence type="ECO:0000256" key="2">
    <source>
        <dbReference type="ARBA" id="ARBA00022840"/>
    </source>
</evidence>
<feature type="region of interest" description="Disordered" evidence="3">
    <location>
        <begin position="573"/>
        <end position="598"/>
    </location>
</feature>
<dbReference type="InterPro" id="IPR011009">
    <property type="entry name" value="Kinase-like_dom_sf"/>
</dbReference>
<dbReference type="PANTHER" id="PTHR27001">
    <property type="entry name" value="OS01G0253100 PROTEIN"/>
    <property type="match status" value="1"/>
</dbReference>
<evidence type="ECO:0000256" key="1">
    <source>
        <dbReference type="ARBA" id="ARBA00022741"/>
    </source>
</evidence>
<dbReference type="FunFam" id="1.10.510.10:FF:000474">
    <property type="entry name" value="Wall-associated receptor kinase 3"/>
    <property type="match status" value="1"/>
</dbReference>
<name>A0AAQ3PVN4_PASNO</name>
<dbReference type="SMART" id="SM00220">
    <property type="entry name" value="S_TKc"/>
    <property type="match status" value="1"/>
</dbReference>
<dbReference type="InterPro" id="IPR008271">
    <property type="entry name" value="Ser/Thr_kinase_AS"/>
</dbReference>
<dbReference type="GO" id="GO:0004672">
    <property type="term" value="F:protein kinase activity"/>
    <property type="evidence" value="ECO:0007669"/>
    <property type="project" value="InterPro"/>
</dbReference>
<accession>A0AAQ3PVN4</accession>
<dbReference type="InterPro" id="IPR000719">
    <property type="entry name" value="Prot_kinase_dom"/>
</dbReference>
<dbReference type="InterPro" id="IPR001245">
    <property type="entry name" value="Ser-Thr/Tyr_kinase_cat_dom"/>
</dbReference>
<keyword evidence="6" id="KW-1185">Reference proteome</keyword>
<feature type="domain" description="Protein kinase" evidence="4">
    <location>
        <begin position="1"/>
        <end position="243"/>
    </location>
</feature>
<proteinExistence type="predicted"/>
<dbReference type="GO" id="GO:0005886">
    <property type="term" value="C:plasma membrane"/>
    <property type="evidence" value="ECO:0007669"/>
    <property type="project" value="TreeGrafter"/>
</dbReference>
<keyword evidence="2" id="KW-0067">ATP-binding</keyword>
<dbReference type="Proteomes" id="UP001341281">
    <property type="component" value="Chromosome 02"/>
</dbReference>
<dbReference type="AlphaFoldDB" id="A0AAQ3PVN4"/>
<protein>
    <recommendedName>
        <fullName evidence="4">Protein kinase domain-containing protein</fullName>
    </recommendedName>
</protein>
<evidence type="ECO:0000256" key="3">
    <source>
        <dbReference type="SAM" id="MobiDB-lite"/>
    </source>
</evidence>
<dbReference type="PANTHER" id="PTHR27001:SF803">
    <property type="entry name" value="OS01G0247500 PROTEIN"/>
    <property type="match status" value="1"/>
</dbReference>
<dbReference type="GO" id="GO:0005524">
    <property type="term" value="F:ATP binding"/>
    <property type="evidence" value="ECO:0007669"/>
    <property type="project" value="UniProtKB-KW"/>
</dbReference>
<dbReference type="Pfam" id="PF07714">
    <property type="entry name" value="PK_Tyr_Ser-Thr"/>
    <property type="match status" value="1"/>
</dbReference>
<dbReference type="Gene3D" id="1.10.510.10">
    <property type="entry name" value="Transferase(Phosphotransferase) domain 1"/>
    <property type="match status" value="2"/>
</dbReference>
<dbReference type="Pfam" id="PF00069">
    <property type="entry name" value="Pkinase"/>
    <property type="match status" value="1"/>
</dbReference>
<organism evidence="5 6">
    <name type="scientific">Paspalum notatum var. saurae</name>
    <dbReference type="NCBI Taxonomy" id="547442"/>
    <lineage>
        <taxon>Eukaryota</taxon>
        <taxon>Viridiplantae</taxon>
        <taxon>Streptophyta</taxon>
        <taxon>Embryophyta</taxon>
        <taxon>Tracheophyta</taxon>
        <taxon>Spermatophyta</taxon>
        <taxon>Magnoliopsida</taxon>
        <taxon>Liliopsida</taxon>
        <taxon>Poales</taxon>
        <taxon>Poaceae</taxon>
        <taxon>PACMAD clade</taxon>
        <taxon>Panicoideae</taxon>
        <taxon>Andropogonodae</taxon>
        <taxon>Paspaleae</taxon>
        <taxon>Paspalinae</taxon>
        <taxon>Paspalum</taxon>
    </lineage>
</organism>
<feature type="compositionally biased region" description="Low complexity" evidence="3">
    <location>
        <begin position="589"/>
        <end position="598"/>
    </location>
</feature>
<keyword evidence="1" id="KW-0547">Nucleotide-binding</keyword>
<evidence type="ECO:0000313" key="6">
    <source>
        <dbReference type="Proteomes" id="UP001341281"/>
    </source>
</evidence>
<reference evidence="5 6" key="1">
    <citation type="submission" date="2024-02" db="EMBL/GenBank/DDBJ databases">
        <title>High-quality chromosome-scale genome assembly of Pensacola bahiagrass (Paspalum notatum Flugge var. saurae).</title>
        <authorList>
            <person name="Vega J.M."/>
            <person name="Podio M."/>
            <person name="Orjuela J."/>
            <person name="Siena L.A."/>
            <person name="Pessino S.C."/>
            <person name="Combes M.C."/>
            <person name="Mariac C."/>
            <person name="Albertini E."/>
            <person name="Pupilli F."/>
            <person name="Ortiz J.P.A."/>
            <person name="Leblanc O."/>
        </authorList>
    </citation>
    <scope>NUCLEOTIDE SEQUENCE [LARGE SCALE GENOMIC DNA]</scope>
    <source>
        <strain evidence="5">R1</strain>
        <tissue evidence="5">Leaf</tissue>
    </source>
</reference>
<dbReference type="PROSITE" id="PS00108">
    <property type="entry name" value="PROTEIN_KINASE_ST"/>
    <property type="match status" value="1"/>
</dbReference>
<dbReference type="EMBL" id="CP144746">
    <property type="protein sequence ID" value="WVZ57131.1"/>
    <property type="molecule type" value="Genomic_DNA"/>
</dbReference>
<dbReference type="PROSITE" id="PS50011">
    <property type="entry name" value="PROTEIN_KINASE_DOM"/>
    <property type="match status" value="2"/>
</dbReference>
<sequence length="689" mass="76728">MVTVKKFIRNVKENFGKELIVHREINHKNVVRLIGYCAEENALMLVTEYIANGNLGDALHNDNRPIPLDVRLGIAIECAEALAYMHSHMYTQVIHGDIKPENILLDGNFHAKLSDFGISRLANTDKTLYTNNVVGSIGYMDPLFTSDGRLTVKGDVYSFGVVLLELISRKKATTVVHSVNIVYAFANALASGIRGVREMFDAEIASKDNMWLLEGVAKLAGECLAMERDKRPDMIDVAERIRVLWKASHRDPGWQRVPLFSWARKSQPAHVVTVPAKILPSVPCRQFSLAEMEAATNNFGTILVNQGALYRAYLGKIDRAATEVVVKLADNIDEFYRLIEMMSNLHHGHLVPLIGYCRENEMMLLVFKYMVGGNLRDHLYGTQKPPLNWKQRIETCIGVARGLCYLHEKKLIHGDVNSSNILLNEKWVSQITNPPKITNPPLSSSCNTMNTFTLSLDLGTFTEKSDVYSLGVVLLEVLCARPAYDRKLPDEQTLLVEWALLCKEVGSLDYIVDPYLEGKISPRCLNKFLLTAEKCLAPKGIDRPSMGDVLSDLECSLQLQDKSDNYLFSNQISTSRSRASPQPAPTRPLPAAAARPPDRAPQLAMAARWSPSCATAVAPVHRGRAGRSPQPRALLAPRRHALPLAEAEEAARKAEAAQKRAADIASGAVQMNGRELFQHEPWVFDNDIY</sequence>
<feature type="domain" description="Protein kinase" evidence="4">
    <location>
        <begin position="298"/>
        <end position="567"/>
    </location>
</feature>
<dbReference type="SUPFAM" id="SSF56112">
    <property type="entry name" value="Protein kinase-like (PK-like)"/>
    <property type="match status" value="2"/>
</dbReference>
<gene>
    <name evidence="5" type="ORF">U9M48_007560</name>
</gene>